<reference evidence="1 2" key="1">
    <citation type="submission" date="2020-08" db="EMBL/GenBank/DDBJ databases">
        <title>Description of Xenorhabdus lircayensis sp. nov., the symbiotic bacterium associated with the entomopathogenic nematode Steirnernema unicornum.</title>
        <authorList>
            <person name="Castaneda-Alvarez C."/>
            <person name="Prodan S."/>
            <person name="Zamorano A."/>
            <person name="San-Blas E."/>
            <person name="Aballay E."/>
        </authorList>
    </citation>
    <scope>NUCLEOTIDE SEQUENCE [LARGE SCALE GENOMIC DNA]</scope>
    <source>
        <strain evidence="1 2">VLS</strain>
    </source>
</reference>
<evidence type="ECO:0000313" key="1">
    <source>
        <dbReference type="EMBL" id="MBI6549893.1"/>
    </source>
</evidence>
<keyword evidence="2" id="KW-1185">Reference proteome</keyword>
<organism evidence="1 2">
    <name type="scientific">Xenorhabdus lircayensis</name>
    <dbReference type="NCBI Taxonomy" id="2763499"/>
    <lineage>
        <taxon>Bacteria</taxon>
        <taxon>Pseudomonadati</taxon>
        <taxon>Pseudomonadota</taxon>
        <taxon>Gammaproteobacteria</taxon>
        <taxon>Enterobacterales</taxon>
        <taxon>Morganellaceae</taxon>
        <taxon>Xenorhabdus</taxon>
    </lineage>
</organism>
<evidence type="ECO:0000313" key="2">
    <source>
        <dbReference type="Proteomes" id="UP000696184"/>
    </source>
</evidence>
<protein>
    <recommendedName>
        <fullName evidence="3">Transposase</fullName>
    </recommendedName>
</protein>
<proteinExistence type="predicted"/>
<comment type="caution">
    <text evidence="1">The sequence shown here is derived from an EMBL/GenBank/DDBJ whole genome shotgun (WGS) entry which is preliminary data.</text>
</comment>
<evidence type="ECO:0008006" key="3">
    <source>
        <dbReference type="Google" id="ProtNLM"/>
    </source>
</evidence>
<dbReference type="Proteomes" id="UP000696184">
    <property type="component" value="Unassembled WGS sequence"/>
</dbReference>
<dbReference type="EMBL" id="JACOII010000049">
    <property type="protein sequence ID" value="MBI6549893.1"/>
    <property type="molecule type" value="Genomic_DNA"/>
</dbReference>
<sequence length="58" mass="6602">MRAHLLLADVGYVDFQYFQQVSQYGGSFVVRGGQPLNPRIIEAKNAQEKRLPKLNNPK</sequence>
<dbReference type="RefSeq" id="WP_198690663.1">
    <property type="nucleotide sequence ID" value="NZ_CAWPUD010000048.1"/>
</dbReference>
<accession>A0ABS0UA97</accession>
<name>A0ABS0UA97_9GAMM</name>
<gene>
    <name evidence="1" type="ORF">H8A87_14540</name>
</gene>